<accession>A0A5N6WND2</accession>
<sequence length="142" mass="16331">MPPAPKRRTYPPHAEYSTAALERALVENLDADTDTIIKILWQFYHLTPEGHPLRITRLEDIALQYAERCITTHATLDDITKCIELSQQILDIMPEDHPDRGFRLHALATAHQERYDRLGALADLQAYIERGQDALDKIPNDY</sequence>
<dbReference type="EMBL" id="ML741873">
    <property type="protein sequence ID" value="KAE8321319.1"/>
    <property type="molecule type" value="Genomic_DNA"/>
</dbReference>
<evidence type="ECO:0000313" key="1">
    <source>
        <dbReference type="EMBL" id="KAE8321319.1"/>
    </source>
</evidence>
<organism evidence="1 2">
    <name type="scientific">Aspergillus sergii</name>
    <dbReference type="NCBI Taxonomy" id="1034303"/>
    <lineage>
        <taxon>Eukaryota</taxon>
        <taxon>Fungi</taxon>
        <taxon>Dikarya</taxon>
        <taxon>Ascomycota</taxon>
        <taxon>Pezizomycotina</taxon>
        <taxon>Eurotiomycetes</taxon>
        <taxon>Eurotiomycetidae</taxon>
        <taxon>Eurotiales</taxon>
        <taxon>Aspergillaceae</taxon>
        <taxon>Aspergillus</taxon>
        <taxon>Aspergillus subgen. Circumdati</taxon>
    </lineage>
</organism>
<dbReference type="Proteomes" id="UP000325945">
    <property type="component" value="Unassembled WGS sequence"/>
</dbReference>
<proteinExistence type="predicted"/>
<dbReference type="AlphaFoldDB" id="A0A5N6WND2"/>
<name>A0A5N6WND2_9EURO</name>
<reference evidence="2" key="1">
    <citation type="submission" date="2019-04" db="EMBL/GenBank/DDBJ databases">
        <title>Friends and foes A comparative genomics studyof 23 Aspergillus species from section Flavi.</title>
        <authorList>
            <consortium name="DOE Joint Genome Institute"/>
            <person name="Kjaerbolling I."/>
            <person name="Vesth T."/>
            <person name="Frisvad J.C."/>
            <person name="Nybo J.L."/>
            <person name="Theobald S."/>
            <person name="Kildgaard S."/>
            <person name="Isbrandt T."/>
            <person name="Kuo A."/>
            <person name="Sato A."/>
            <person name="Lyhne E.K."/>
            <person name="Kogle M.E."/>
            <person name="Wiebenga A."/>
            <person name="Kun R.S."/>
            <person name="Lubbers R.J."/>
            <person name="Makela M.R."/>
            <person name="Barry K."/>
            <person name="Chovatia M."/>
            <person name="Clum A."/>
            <person name="Daum C."/>
            <person name="Haridas S."/>
            <person name="He G."/>
            <person name="LaButti K."/>
            <person name="Lipzen A."/>
            <person name="Mondo S."/>
            <person name="Riley R."/>
            <person name="Salamov A."/>
            <person name="Simmons B.A."/>
            <person name="Magnuson J.K."/>
            <person name="Henrissat B."/>
            <person name="Mortensen U.H."/>
            <person name="Larsen T.O."/>
            <person name="Devries R.P."/>
            <person name="Grigoriev I.V."/>
            <person name="Machida M."/>
            <person name="Baker S.E."/>
            <person name="Andersen M.R."/>
        </authorList>
    </citation>
    <scope>NUCLEOTIDE SEQUENCE [LARGE SCALE GENOMIC DNA]</scope>
    <source>
        <strain evidence="2">CBS 130017</strain>
    </source>
</reference>
<keyword evidence="2" id="KW-1185">Reference proteome</keyword>
<evidence type="ECO:0000313" key="2">
    <source>
        <dbReference type="Proteomes" id="UP000325945"/>
    </source>
</evidence>
<gene>
    <name evidence="1" type="ORF">BDV39DRAFT_210841</name>
</gene>
<protein>
    <submittedName>
        <fullName evidence="1">Uncharacterized protein</fullName>
    </submittedName>
</protein>